<sequence length="240" mass="24935">MSRPVVVLLHGVGLDHSVWRDVVPLLSRYQVLTPDLPGHGSAARVPQDVDLAGLAGLLEIPPGSHLVGFSLGALVAQYLAIHRPELVASLTSVSSVCRRTPAEREAVLGRLAVAEQDPARAAAASIDRWFAGSTVAAETIEHTRAVLTANDPAQFLACYRVFGTGDAVVGGDLHRITAPSIAVTGAEDPGSTPEMSQRLAAAIPGARAVIVPGVRHMLPVETPTVLAGLIDEVIGGKVNV</sequence>
<evidence type="ECO:0000313" key="2">
    <source>
        <dbReference type="EMBL" id="MCD5313410.1"/>
    </source>
</evidence>
<evidence type="ECO:0000313" key="3">
    <source>
        <dbReference type="Proteomes" id="UP001138997"/>
    </source>
</evidence>
<dbReference type="PANTHER" id="PTHR43798">
    <property type="entry name" value="MONOACYLGLYCEROL LIPASE"/>
    <property type="match status" value="1"/>
</dbReference>
<gene>
    <name evidence="2" type="ORF">LR394_21105</name>
</gene>
<feature type="domain" description="AB hydrolase-1" evidence="1">
    <location>
        <begin position="6"/>
        <end position="227"/>
    </location>
</feature>
<dbReference type="SUPFAM" id="SSF53474">
    <property type="entry name" value="alpha/beta-Hydrolases"/>
    <property type="match status" value="1"/>
</dbReference>
<dbReference type="InterPro" id="IPR000073">
    <property type="entry name" value="AB_hydrolase_1"/>
</dbReference>
<organism evidence="2 3">
    <name type="scientific">Kineosporia babensis</name>
    <dbReference type="NCBI Taxonomy" id="499548"/>
    <lineage>
        <taxon>Bacteria</taxon>
        <taxon>Bacillati</taxon>
        <taxon>Actinomycetota</taxon>
        <taxon>Actinomycetes</taxon>
        <taxon>Kineosporiales</taxon>
        <taxon>Kineosporiaceae</taxon>
        <taxon>Kineosporia</taxon>
    </lineage>
</organism>
<keyword evidence="3" id="KW-1185">Reference proteome</keyword>
<dbReference type="Proteomes" id="UP001138997">
    <property type="component" value="Unassembled WGS sequence"/>
</dbReference>
<keyword evidence="2" id="KW-0378">Hydrolase</keyword>
<evidence type="ECO:0000259" key="1">
    <source>
        <dbReference type="Pfam" id="PF12697"/>
    </source>
</evidence>
<dbReference type="InterPro" id="IPR029058">
    <property type="entry name" value="AB_hydrolase_fold"/>
</dbReference>
<dbReference type="RefSeq" id="WP_231444565.1">
    <property type="nucleotide sequence ID" value="NZ_JAJOMB010000011.1"/>
</dbReference>
<dbReference type="AlphaFoldDB" id="A0A9X1NGB3"/>
<reference evidence="2" key="1">
    <citation type="submission" date="2021-11" db="EMBL/GenBank/DDBJ databases">
        <title>Streptomyces corallinus and Kineosporia corallina sp. nov., two new coral-derived marine actinobacteria.</title>
        <authorList>
            <person name="Buangrab K."/>
            <person name="Sutthacheep M."/>
            <person name="Yeemin T."/>
            <person name="Harunari E."/>
            <person name="Igarashi Y."/>
            <person name="Sripreechasak P."/>
            <person name="Kanchanasin P."/>
            <person name="Tanasupawat S."/>
            <person name="Phongsopitanun W."/>
        </authorList>
    </citation>
    <scope>NUCLEOTIDE SEQUENCE</scope>
    <source>
        <strain evidence="2">JCM 31032</strain>
    </source>
</reference>
<protein>
    <submittedName>
        <fullName evidence="2">Alpha/beta hydrolase</fullName>
    </submittedName>
</protein>
<dbReference type="EMBL" id="JAJOMB010000011">
    <property type="protein sequence ID" value="MCD5313410.1"/>
    <property type="molecule type" value="Genomic_DNA"/>
</dbReference>
<dbReference type="Pfam" id="PF12697">
    <property type="entry name" value="Abhydrolase_6"/>
    <property type="match status" value="1"/>
</dbReference>
<dbReference type="GO" id="GO:0016787">
    <property type="term" value="F:hydrolase activity"/>
    <property type="evidence" value="ECO:0007669"/>
    <property type="project" value="UniProtKB-KW"/>
</dbReference>
<proteinExistence type="predicted"/>
<dbReference type="Gene3D" id="3.40.50.1820">
    <property type="entry name" value="alpha/beta hydrolase"/>
    <property type="match status" value="1"/>
</dbReference>
<name>A0A9X1NGB3_9ACTN</name>
<comment type="caution">
    <text evidence="2">The sequence shown here is derived from an EMBL/GenBank/DDBJ whole genome shotgun (WGS) entry which is preliminary data.</text>
</comment>
<accession>A0A9X1NGB3</accession>
<dbReference type="InterPro" id="IPR050266">
    <property type="entry name" value="AB_hydrolase_sf"/>
</dbReference>